<dbReference type="Gene3D" id="3.40.50.10320">
    <property type="entry name" value="LmbE-like"/>
    <property type="match status" value="1"/>
</dbReference>
<sequence length="263" mass="28487">MTTTVFFHAHPDDEASGTAGSMILTSRAGHRVVVVYATHGEHGTVPDDLGEGGSLADHRRREAESSAAITGTARVAWLGYADSGMTGWEQNGHETSFHAADLDEAAGRLARVLDEEDADILVGYDWHGGYGHPDHVKVHHVAHRAAELAVRRPRVLENTMNRDRMREQIEAAKAMGIDPSFSPDDPMDDGNPMGLPQDEIHHAVDVTEVIDVKRAALAAHGSQVDVQQMLAMPPEIFAVAFGVEHYAEPGLPQQLSTENPFVS</sequence>
<dbReference type="GO" id="GO:0016137">
    <property type="term" value="P:glycoside metabolic process"/>
    <property type="evidence" value="ECO:0007669"/>
    <property type="project" value="UniProtKB-ARBA"/>
</dbReference>
<protein>
    <submittedName>
        <fullName evidence="2">GlcNAc-PI de-N-acetylase</fullName>
    </submittedName>
</protein>
<dbReference type="KEGG" id="jli:EXU32_16840"/>
<dbReference type="PANTHER" id="PTHR12993:SF26">
    <property type="entry name" value="1D-MYO-INOSITOL 2-ACETAMIDO-2-DEOXY-ALPHA-D-GLUCOPYRANOSIDE DEACETYLASE"/>
    <property type="match status" value="1"/>
</dbReference>
<dbReference type="OrthoDB" id="158614at2"/>
<dbReference type="STRING" id="1216970.GCA_001570985_01213"/>
<reference evidence="2 3" key="1">
    <citation type="submission" date="2019-02" db="EMBL/GenBank/DDBJ databases">
        <title>Genomic data mining of an Antarctic deep-sea actinobacterium, Janibacterlimosus P3-3-X1.</title>
        <authorList>
            <person name="Liao L."/>
            <person name="Chen B."/>
        </authorList>
    </citation>
    <scope>NUCLEOTIDE SEQUENCE [LARGE SCALE GENOMIC DNA]</scope>
    <source>
        <strain evidence="2 3">P3-3-X1</strain>
    </source>
</reference>
<name>A0A4P6N0L9_9MICO</name>
<dbReference type="PANTHER" id="PTHR12993">
    <property type="entry name" value="N-ACETYLGLUCOSAMINYL-PHOSPHATIDYLINOSITOL DE-N-ACETYLASE-RELATED"/>
    <property type="match status" value="1"/>
</dbReference>
<proteinExistence type="predicted"/>
<dbReference type="SUPFAM" id="SSF102588">
    <property type="entry name" value="LmbE-like"/>
    <property type="match status" value="1"/>
</dbReference>
<dbReference type="EMBL" id="CP036164">
    <property type="protein sequence ID" value="QBF47763.1"/>
    <property type="molecule type" value="Genomic_DNA"/>
</dbReference>
<evidence type="ECO:0000256" key="1">
    <source>
        <dbReference type="ARBA" id="ARBA00022833"/>
    </source>
</evidence>
<evidence type="ECO:0000313" key="3">
    <source>
        <dbReference type="Proteomes" id="UP000290408"/>
    </source>
</evidence>
<dbReference type="RefSeq" id="WP_130630936.1">
    <property type="nucleotide sequence ID" value="NZ_CP036164.1"/>
</dbReference>
<dbReference type="GO" id="GO:0016811">
    <property type="term" value="F:hydrolase activity, acting on carbon-nitrogen (but not peptide) bonds, in linear amides"/>
    <property type="evidence" value="ECO:0007669"/>
    <property type="project" value="TreeGrafter"/>
</dbReference>
<accession>A0A4P6N0L9</accession>
<dbReference type="AlphaFoldDB" id="A0A4P6N0L9"/>
<evidence type="ECO:0000313" key="2">
    <source>
        <dbReference type="EMBL" id="QBF47763.1"/>
    </source>
</evidence>
<organism evidence="2 3">
    <name type="scientific">Janibacter limosus</name>
    <dbReference type="NCBI Taxonomy" id="53458"/>
    <lineage>
        <taxon>Bacteria</taxon>
        <taxon>Bacillati</taxon>
        <taxon>Actinomycetota</taxon>
        <taxon>Actinomycetes</taxon>
        <taxon>Micrococcales</taxon>
        <taxon>Intrasporangiaceae</taxon>
        <taxon>Janibacter</taxon>
    </lineage>
</organism>
<keyword evidence="1" id="KW-0862">Zinc</keyword>
<dbReference type="InterPro" id="IPR024078">
    <property type="entry name" value="LmbE-like_dom_sf"/>
</dbReference>
<dbReference type="InterPro" id="IPR003737">
    <property type="entry name" value="GlcNAc_PI_deacetylase-related"/>
</dbReference>
<gene>
    <name evidence="2" type="ORF">EXU32_16840</name>
</gene>
<dbReference type="Pfam" id="PF02585">
    <property type="entry name" value="PIG-L"/>
    <property type="match status" value="1"/>
</dbReference>
<keyword evidence="3" id="KW-1185">Reference proteome</keyword>
<dbReference type="Proteomes" id="UP000290408">
    <property type="component" value="Chromosome"/>
</dbReference>